<gene>
    <name evidence="3" type="ORF">SAMN05216526_1065</name>
</gene>
<dbReference type="PANTHER" id="PTHR11328">
    <property type="entry name" value="MAJOR FACILITATOR SUPERFAMILY DOMAIN-CONTAINING PROTEIN"/>
    <property type="match status" value="1"/>
</dbReference>
<feature type="transmembrane region" description="Helical" evidence="2">
    <location>
        <begin position="231"/>
        <end position="253"/>
    </location>
</feature>
<feature type="transmembrane region" description="Helical" evidence="2">
    <location>
        <begin position="81"/>
        <end position="98"/>
    </location>
</feature>
<dbReference type="InterPro" id="IPR039672">
    <property type="entry name" value="MFS_2"/>
</dbReference>
<comment type="similarity">
    <text evidence="1">Belongs to the sodium:galactoside symporter (TC 2.A.2) family.</text>
</comment>
<dbReference type="STRING" id="233100.SAMN05216526_1065"/>
<dbReference type="AlphaFoldDB" id="A0A1R3VW99"/>
<feature type="transmembrane region" description="Helical" evidence="2">
    <location>
        <begin position="259"/>
        <end position="281"/>
    </location>
</feature>
<feature type="transmembrane region" description="Helical" evidence="2">
    <location>
        <begin position="312"/>
        <end position="332"/>
    </location>
</feature>
<dbReference type="SUPFAM" id="SSF103473">
    <property type="entry name" value="MFS general substrate transporter"/>
    <property type="match status" value="1"/>
</dbReference>
<keyword evidence="2" id="KW-1133">Transmembrane helix</keyword>
<dbReference type="OrthoDB" id="181905at2"/>
<dbReference type="GO" id="GO:0008643">
    <property type="term" value="P:carbohydrate transport"/>
    <property type="evidence" value="ECO:0007669"/>
    <property type="project" value="InterPro"/>
</dbReference>
<feature type="transmembrane region" description="Helical" evidence="2">
    <location>
        <begin position="12"/>
        <end position="33"/>
    </location>
</feature>
<dbReference type="GO" id="GO:0015293">
    <property type="term" value="F:symporter activity"/>
    <property type="evidence" value="ECO:0007669"/>
    <property type="project" value="InterPro"/>
</dbReference>
<dbReference type="InterPro" id="IPR036259">
    <property type="entry name" value="MFS_trans_sf"/>
</dbReference>
<name>A0A1R3VW99_9GAMM</name>
<keyword evidence="2" id="KW-0472">Membrane</keyword>
<evidence type="ECO:0000256" key="1">
    <source>
        <dbReference type="ARBA" id="ARBA00009617"/>
    </source>
</evidence>
<keyword evidence="2" id="KW-0812">Transmembrane</keyword>
<evidence type="ECO:0000256" key="2">
    <source>
        <dbReference type="SAM" id="Phobius"/>
    </source>
</evidence>
<organism evidence="3 4">
    <name type="scientific">Ectothiorhodosinus mongolicus</name>
    <dbReference type="NCBI Taxonomy" id="233100"/>
    <lineage>
        <taxon>Bacteria</taxon>
        <taxon>Pseudomonadati</taxon>
        <taxon>Pseudomonadota</taxon>
        <taxon>Gammaproteobacteria</taxon>
        <taxon>Chromatiales</taxon>
        <taxon>Ectothiorhodospiraceae</taxon>
        <taxon>Ectothiorhodosinus</taxon>
    </lineage>
</organism>
<dbReference type="PANTHER" id="PTHR11328:SF24">
    <property type="entry name" value="MAJOR FACILITATOR SUPERFAMILY (MFS) PROFILE DOMAIN-CONTAINING PROTEIN"/>
    <property type="match status" value="1"/>
</dbReference>
<dbReference type="RefSeq" id="WP_076755475.1">
    <property type="nucleotide sequence ID" value="NZ_CP023018.1"/>
</dbReference>
<dbReference type="EMBL" id="FTPK01000002">
    <property type="protein sequence ID" value="SIT69361.1"/>
    <property type="molecule type" value="Genomic_DNA"/>
</dbReference>
<feature type="transmembrane region" description="Helical" evidence="2">
    <location>
        <begin position="353"/>
        <end position="376"/>
    </location>
</feature>
<proteinExistence type="inferred from homology"/>
<dbReference type="Pfam" id="PF13347">
    <property type="entry name" value="MFS_2"/>
    <property type="match status" value="1"/>
</dbReference>
<evidence type="ECO:0000313" key="4">
    <source>
        <dbReference type="Proteomes" id="UP000223759"/>
    </source>
</evidence>
<protein>
    <submittedName>
        <fullName evidence="3">Na+/melibiose symporter</fullName>
    </submittedName>
</protein>
<evidence type="ECO:0000313" key="3">
    <source>
        <dbReference type="EMBL" id="SIT69361.1"/>
    </source>
</evidence>
<dbReference type="GO" id="GO:0005886">
    <property type="term" value="C:plasma membrane"/>
    <property type="evidence" value="ECO:0007669"/>
    <property type="project" value="TreeGrafter"/>
</dbReference>
<feature type="transmembrane region" description="Helical" evidence="2">
    <location>
        <begin position="396"/>
        <end position="414"/>
    </location>
</feature>
<sequence>MQTASQERAWHFWLYGLPGLPLAALGLPLYIYLPTFYGTEIGLGLATVGFLLLLARATDVISDPLIGALSDYLPIKHRRKWMMAVAAPLLMISISALFTPPEDAGAGWLLFWSLLVYLAWSLITLPYSAWGAELSEDYHRRSQITASREGFVLLGTLVAAGLPLALGLASNQTGEILSALQWMLLIALPLALFIALWWVPEPQRRGPPVPVVQGLSLLRENPYFARLISAYLLNGLANGLPATLFLLFVTYVLQTPDQFGVLLGIYFVSGILGLPIGLALAKRWGKHRVWSLSMLWACLIFMWAPFLGPGDFWPFFVICALSGLSLGIDMALPASIQADVIDMDTAQGGGERAGLFFGLWGMTTKLALALAVGLSFPLLALTGFSTDPAPDANGNPWALALLYGALPIPFKLAAARMMWRFSLDQATQQALRERIDGERAL</sequence>
<feature type="transmembrane region" description="Helical" evidence="2">
    <location>
        <begin position="176"/>
        <end position="199"/>
    </location>
</feature>
<feature type="transmembrane region" description="Helical" evidence="2">
    <location>
        <begin position="151"/>
        <end position="170"/>
    </location>
</feature>
<reference evidence="3 4" key="1">
    <citation type="submission" date="2017-01" db="EMBL/GenBank/DDBJ databases">
        <authorList>
            <person name="Mah S.A."/>
            <person name="Swanson W.J."/>
            <person name="Moy G.W."/>
            <person name="Vacquier V.D."/>
        </authorList>
    </citation>
    <scope>NUCLEOTIDE SEQUENCE [LARGE SCALE GENOMIC DNA]</scope>
    <source>
        <strain evidence="3 4">M9</strain>
    </source>
</reference>
<accession>A0A1R3VW99</accession>
<dbReference type="Gene3D" id="1.20.1250.20">
    <property type="entry name" value="MFS general substrate transporter like domains"/>
    <property type="match status" value="2"/>
</dbReference>
<keyword evidence="4" id="KW-1185">Reference proteome</keyword>
<dbReference type="Proteomes" id="UP000223759">
    <property type="component" value="Unassembled WGS sequence"/>
</dbReference>
<feature type="transmembrane region" description="Helical" evidence="2">
    <location>
        <begin position="288"/>
        <end position="306"/>
    </location>
</feature>
<feature type="transmembrane region" description="Helical" evidence="2">
    <location>
        <begin position="110"/>
        <end position="130"/>
    </location>
</feature>